<accession>A0AAD7W407</accession>
<evidence type="ECO:0000313" key="3">
    <source>
        <dbReference type="Proteomes" id="UP001221898"/>
    </source>
</evidence>
<dbReference type="Proteomes" id="UP001221898">
    <property type="component" value="Unassembled WGS sequence"/>
</dbReference>
<proteinExistence type="predicted"/>
<dbReference type="AlphaFoldDB" id="A0AAD7W407"/>
<evidence type="ECO:0000256" key="1">
    <source>
        <dbReference type="SAM" id="MobiDB-lite"/>
    </source>
</evidence>
<feature type="region of interest" description="Disordered" evidence="1">
    <location>
        <begin position="47"/>
        <end position="72"/>
    </location>
</feature>
<protein>
    <submittedName>
        <fullName evidence="2">Uncharacterized protein</fullName>
    </submittedName>
</protein>
<comment type="caution">
    <text evidence="2">The sequence shown here is derived from an EMBL/GenBank/DDBJ whole genome shotgun (WGS) entry which is preliminary data.</text>
</comment>
<dbReference type="EMBL" id="JAINUG010000333">
    <property type="protein sequence ID" value="KAJ8378022.1"/>
    <property type="molecule type" value="Genomic_DNA"/>
</dbReference>
<feature type="region of interest" description="Disordered" evidence="1">
    <location>
        <begin position="94"/>
        <end position="128"/>
    </location>
</feature>
<evidence type="ECO:0000313" key="2">
    <source>
        <dbReference type="EMBL" id="KAJ8378022.1"/>
    </source>
</evidence>
<gene>
    <name evidence="2" type="ORF">AAFF_G00248930</name>
</gene>
<sequence>MLLSAEGRGASPAIAEWPEACGSPGAGSSLGERWRCGRFGPQWREGRGSLALGSASPEDSCSPASTFGRGGGQGEMRVMVLEMFHSLARFQVLRGRPPRPQAGLSPRGGKAGHFPTPSSQIGPSALRG</sequence>
<name>A0AAD7W407_9TELE</name>
<keyword evidence="3" id="KW-1185">Reference proteome</keyword>
<organism evidence="2 3">
    <name type="scientific">Aldrovandia affinis</name>
    <dbReference type="NCBI Taxonomy" id="143900"/>
    <lineage>
        <taxon>Eukaryota</taxon>
        <taxon>Metazoa</taxon>
        <taxon>Chordata</taxon>
        <taxon>Craniata</taxon>
        <taxon>Vertebrata</taxon>
        <taxon>Euteleostomi</taxon>
        <taxon>Actinopterygii</taxon>
        <taxon>Neopterygii</taxon>
        <taxon>Teleostei</taxon>
        <taxon>Notacanthiformes</taxon>
        <taxon>Halosauridae</taxon>
        <taxon>Aldrovandia</taxon>
    </lineage>
</organism>
<reference evidence="2" key="1">
    <citation type="journal article" date="2023" name="Science">
        <title>Genome structures resolve the early diversification of teleost fishes.</title>
        <authorList>
            <person name="Parey E."/>
            <person name="Louis A."/>
            <person name="Montfort J."/>
            <person name="Bouchez O."/>
            <person name="Roques C."/>
            <person name="Iampietro C."/>
            <person name="Lluch J."/>
            <person name="Castinel A."/>
            <person name="Donnadieu C."/>
            <person name="Desvignes T."/>
            <person name="Floi Bucao C."/>
            <person name="Jouanno E."/>
            <person name="Wen M."/>
            <person name="Mejri S."/>
            <person name="Dirks R."/>
            <person name="Jansen H."/>
            <person name="Henkel C."/>
            <person name="Chen W.J."/>
            <person name="Zahm M."/>
            <person name="Cabau C."/>
            <person name="Klopp C."/>
            <person name="Thompson A.W."/>
            <person name="Robinson-Rechavi M."/>
            <person name="Braasch I."/>
            <person name="Lecointre G."/>
            <person name="Bobe J."/>
            <person name="Postlethwait J.H."/>
            <person name="Berthelot C."/>
            <person name="Roest Crollius H."/>
            <person name="Guiguen Y."/>
        </authorList>
    </citation>
    <scope>NUCLEOTIDE SEQUENCE</scope>
    <source>
        <strain evidence="2">NC1722</strain>
    </source>
</reference>